<protein>
    <submittedName>
        <fullName evidence="4">GTP-binding protein GEM like protein</fullName>
    </submittedName>
</protein>
<sequence>MDGMKSPMRSPIPSPSLSPARSPARSPNRSPSKSPNISPGRSPSRASSNYGSPPHARHRSASIPVTPEALKGVRNRFLNAPGGLYPLGEGHKDNTNLLKVETDSRDRLPRSAPELTVDEASPGSISPWNDDPSEYSNSLAYTVHRPQAEVLSRRFSETLTVSNEHSYRRRRRKSLSPHHSRSLSFRALKKNRMDTWDDFRPRGNSVPCADPLPPRSRRTSHQYVRRDRSVSPRPSLPLEMDDDKYYMLRQFCITSKGDVVNKGDLYRERSRSNNSVASTGSNVTGGTGCASSATSCSSGQPSTVLPKKVVMMGTVGVGKTSLVTQFMSSEYMNAYDSSLEEDTEKNVSLMLDGDEHEISFIDPPTMPDTPGEDQMEADAYIVVYSITDRSSFEKAVDILFKLRERGCTMNKAVILVGNKSDLVRSRAITADEAKSVACTYECKFIETSAAINHQVDELLVGIVTQIRLKAQQQLDMATFGHPPKEGRSLQKRMSLGGSGRKARGILNKLLGKGKIKSQSCGNLHVL</sequence>
<dbReference type="Proteomes" id="UP000807504">
    <property type="component" value="Unassembled WGS sequence"/>
</dbReference>
<proteinExistence type="inferred from homology"/>
<keyword evidence="2" id="KW-0597">Phosphoprotein</keyword>
<comment type="caution">
    <text evidence="4">The sequence shown here is derived from an EMBL/GenBank/DDBJ whole genome shotgun (WGS) entry which is preliminary data.</text>
</comment>
<dbReference type="PRINTS" id="PR00449">
    <property type="entry name" value="RASTRNSFRMNG"/>
</dbReference>
<evidence type="ECO:0000313" key="5">
    <source>
        <dbReference type="Proteomes" id="UP000807504"/>
    </source>
</evidence>
<dbReference type="EMBL" id="JABXBU010000015">
    <property type="protein sequence ID" value="KAF8787008.1"/>
    <property type="molecule type" value="Genomic_DNA"/>
</dbReference>
<dbReference type="InterPro" id="IPR005225">
    <property type="entry name" value="Small_GTP-bd"/>
</dbReference>
<dbReference type="PANTHER" id="PTHR45775">
    <property type="entry name" value="RAD, GEM/KIR FAMILY MEMBER 2, ISOFORM C"/>
    <property type="match status" value="1"/>
</dbReference>
<gene>
    <name evidence="4" type="ORF">HNY73_008647</name>
</gene>
<feature type="region of interest" description="Disordered" evidence="3">
    <location>
        <begin position="196"/>
        <end position="237"/>
    </location>
</feature>
<feature type="region of interest" description="Disordered" evidence="3">
    <location>
        <begin position="103"/>
        <end position="131"/>
    </location>
</feature>
<feature type="compositionally biased region" description="Low complexity" evidence="3">
    <location>
        <begin position="289"/>
        <end position="299"/>
    </location>
</feature>
<dbReference type="AlphaFoldDB" id="A0A8T0F9Q2"/>
<dbReference type="PROSITE" id="PS51419">
    <property type="entry name" value="RAB"/>
    <property type="match status" value="1"/>
</dbReference>
<dbReference type="SMART" id="SM00173">
    <property type="entry name" value="RAS"/>
    <property type="match status" value="1"/>
</dbReference>
<comment type="similarity">
    <text evidence="1">Belongs to the small GTPase superfamily. RGK family.</text>
</comment>
<feature type="region of interest" description="Disordered" evidence="3">
    <location>
        <begin position="161"/>
        <end position="182"/>
    </location>
</feature>
<dbReference type="InterPro" id="IPR027417">
    <property type="entry name" value="P-loop_NTPase"/>
</dbReference>
<dbReference type="GO" id="GO:0005886">
    <property type="term" value="C:plasma membrane"/>
    <property type="evidence" value="ECO:0007669"/>
    <property type="project" value="TreeGrafter"/>
</dbReference>
<evidence type="ECO:0000256" key="1">
    <source>
        <dbReference type="ARBA" id="ARBA00008846"/>
    </source>
</evidence>
<dbReference type="PROSITE" id="PS51421">
    <property type="entry name" value="RAS"/>
    <property type="match status" value="1"/>
</dbReference>
<dbReference type="GO" id="GO:0003924">
    <property type="term" value="F:GTPase activity"/>
    <property type="evidence" value="ECO:0007669"/>
    <property type="project" value="InterPro"/>
</dbReference>
<dbReference type="FunFam" id="3.40.50.300:FF:000664">
    <property type="entry name" value="Uncharacterized protein, isoform B"/>
    <property type="match status" value="1"/>
</dbReference>
<dbReference type="NCBIfam" id="TIGR00231">
    <property type="entry name" value="small_GTP"/>
    <property type="match status" value="1"/>
</dbReference>
<dbReference type="Gene3D" id="3.40.50.300">
    <property type="entry name" value="P-loop containing nucleotide triphosphate hydrolases"/>
    <property type="match status" value="1"/>
</dbReference>
<dbReference type="InterPro" id="IPR051641">
    <property type="entry name" value="RGK_GTP-binding_reg"/>
</dbReference>
<dbReference type="SUPFAM" id="SSF52540">
    <property type="entry name" value="P-loop containing nucleoside triphosphate hydrolases"/>
    <property type="match status" value="1"/>
</dbReference>
<dbReference type="GO" id="GO:0005246">
    <property type="term" value="F:calcium channel regulator activity"/>
    <property type="evidence" value="ECO:0007669"/>
    <property type="project" value="TreeGrafter"/>
</dbReference>
<keyword evidence="5" id="KW-1185">Reference proteome</keyword>
<dbReference type="OMA" id="ISPWNDD"/>
<feature type="compositionally biased region" description="Polar residues" evidence="3">
    <location>
        <begin position="272"/>
        <end position="282"/>
    </location>
</feature>
<dbReference type="InterPro" id="IPR001806">
    <property type="entry name" value="Small_GTPase"/>
</dbReference>
<evidence type="ECO:0000256" key="3">
    <source>
        <dbReference type="SAM" id="MobiDB-lite"/>
    </source>
</evidence>
<dbReference type="SMART" id="SM00175">
    <property type="entry name" value="RAB"/>
    <property type="match status" value="1"/>
</dbReference>
<feature type="compositionally biased region" description="Basic residues" evidence="3">
    <location>
        <begin position="167"/>
        <end position="181"/>
    </location>
</feature>
<feature type="region of interest" description="Disordered" evidence="3">
    <location>
        <begin position="269"/>
        <end position="302"/>
    </location>
</feature>
<dbReference type="GO" id="GO:0005525">
    <property type="term" value="F:GTP binding"/>
    <property type="evidence" value="ECO:0007669"/>
    <property type="project" value="InterPro"/>
</dbReference>
<evidence type="ECO:0000256" key="2">
    <source>
        <dbReference type="ARBA" id="ARBA00022553"/>
    </source>
</evidence>
<accession>A0A8T0F9Q2</accession>
<dbReference type="PANTHER" id="PTHR45775:SF6">
    <property type="entry name" value="RAD, GEM_KIR FAMILY MEMBER 2, ISOFORM C"/>
    <property type="match status" value="1"/>
</dbReference>
<organism evidence="4 5">
    <name type="scientific">Argiope bruennichi</name>
    <name type="common">Wasp spider</name>
    <name type="synonym">Aranea bruennichi</name>
    <dbReference type="NCBI Taxonomy" id="94029"/>
    <lineage>
        <taxon>Eukaryota</taxon>
        <taxon>Metazoa</taxon>
        <taxon>Ecdysozoa</taxon>
        <taxon>Arthropoda</taxon>
        <taxon>Chelicerata</taxon>
        <taxon>Arachnida</taxon>
        <taxon>Araneae</taxon>
        <taxon>Araneomorphae</taxon>
        <taxon>Entelegynae</taxon>
        <taxon>Araneoidea</taxon>
        <taxon>Araneidae</taxon>
        <taxon>Argiope</taxon>
    </lineage>
</organism>
<feature type="region of interest" description="Disordered" evidence="3">
    <location>
        <begin position="1"/>
        <end position="65"/>
    </location>
</feature>
<name>A0A8T0F9Q2_ARGBR</name>
<reference evidence="4" key="2">
    <citation type="submission" date="2020-06" db="EMBL/GenBank/DDBJ databases">
        <authorList>
            <person name="Sheffer M."/>
        </authorList>
    </citation>
    <scope>NUCLEOTIDE SEQUENCE</scope>
</reference>
<feature type="region of interest" description="Disordered" evidence="3">
    <location>
        <begin position="479"/>
        <end position="498"/>
    </location>
</feature>
<dbReference type="Pfam" id="PF00071">
    <property type="entry name" value="Ras"/>
    <property type="match status" value="1"/>
</dbReference>
<feature type="compositionally biased region" description="Low complexity" evidence="3">
    <location>
        <begin position="17"/>
        <end position="39"/>
    </location>
</feature>
<evidence type="ECO:0000313" key="4">
    <source>
        <dbReference type="EMBL" id="KAF8787008.1"/>
    </source>
</evidence>
<dbReference type="OrthoDB" id="6428269at2759"/>
<reference evidence="4" key="1">
    <citation type="journal article" date="2020" name="bioRxiv">
        <title>Chromosome-level reference genome of the European wasp spider Argiope bruennichi: a resource for studies on range expansion and evolutionary adaptation.</title>
        <authorList>
            <person name="Sheffer M.M."/>
            <person name="Hoppe A."/>
            <person name="Krehenwinkel H."/>
            <person name="Uhl G."/>
            <person name="Kuss A.W."/>
            <person name="Jensen L."/>
            <person name="Jensen C."/>
            <person name="Gillespie R.G."/>
            <person name="Hoff K.J."/>
            <person name="Prost S."/>
        </authorList>
    </citation>
    <scope>NUCLEOTIDE SEQUENCE</scope>
</reference>